<dbReference type="RefSeq" id="WP_307255667.1">
    <property type="nucleotide sequence ID" value="NZ_JAUSUC010000001.1"/>
</dbReference>
<dbReference type="Proteomes" id="UP001237207">
    <property type="component" value="Unassembled WGS sequence"/>
</dbReference>
<feature type="signal peptide" evidence="2">
    <location>
        <begin position="1"/>
        <end position="22"/>
    </location>
</feature>
<gene>
    <name evidence="3" type="ORF">J2S13_000074</name>
</gene>
<feature type="chain" id="PRO_5042529551" evidence="2">
    <location>
        <begin position="23"/>
        <end position="260"/>
    </location>
</feature>
<dbReference type="InterPro" id="IPR014231">
    <property type="entry name" value="Spore_YpjB"/>
</dbReference>
<dbReference type="EMBL" id="JAUSUC010000001">
    <property type="protein sequence ID" value="MDQ0213680.1"/>
    <property type="molecule type" value="Genomic_DNA"/>
</dbReference>
<organism evidence="3 4">
    <name type="scientific">Oikeobacillus pervagus</name>
    <dbReference type="NCBI Taxonomy" id="1325931"/>
    <lineage>
        <taxon>Bacteria</taxon>
        <taxon>Bacillati</taxon>
        <taxon>Bacillota</taxon>
        <taxon>Bacilli</taxon>
        <taxon>Bacillales</taxon>
        <taxon>Bacillaceae</taxon>
        <taxon>Oikeobacillus</taxon>
    </lineage>
</organism>
<comment type="caution">
    <text evidence="3">The sequence shown here is derived from an EMBL/GenBank/DDBJ whole genome shotgun (WGS) entry which is preliminary data.</text>
</comment>
<name>A0AAJ1T2I7_9BACI</name>
<evidence type="ECO:0000313" key="4">
    <source>
        <dbReference type="Proteomes" id="UP001237207"/>
    </source>
</evidence>
<keyword evidence="4" id="KW-1185">Reference proteome</keyword>
<proteinExistence type="predicted"/>
<keyword evidence="1" id="KW-1133">Transmembrane helix</keyword>
<dbReference type="Pfam" id="PF09577">
    <property type="entry name" value="Spore_YpjB"/>
    <property type="match status" value="1"/>
</dbReference>
<keyword evidence="1" id="KW-0812">Transmembrane</keyword>
<protein>
    <submittedName>
        <fullName evidence="3">Sporulation protein YpjB</fullName>
    </submittedName>
</protein>
<evidence type="ECO:0000313" key="3">
    <source>
        <dbReference type="EMBL" id="MDQ0213680.1"/>
    </source>
</evidence>
<keyword evidence="1" id="KW-0472">Membrane</keyword>
<keyword evidence="2" id="KW-0732">Signal</keyword>
<sequence>MYWKRLFLILICFFGFNFTVHAQEQSSPILKLDAIADQALQLTKMARYDDAKQLLEYFSDEFTSVTLQEQVFTMDEIRIITVSHHQALQAVKSPSLEKQNKVDAVISFRLVMDALTSQYEPLWTGMREPIMNAFQHMKEAVETGDKENYHELLNYFLAKYNIIQPSLKLDIPVEKLQEIDAKIDYIELNRSNLQKNEQAFAELESDLQKLFDGVEEDETDPSIWWVIISTGGIIISTLSYVGWRKYKGQKEHKKPKKLND</sequence>
<feature type="transmembrane region" description="Helical" evidence="1">
    <location>
        <begin position="223"/>
        <end position="243"/>
    </location>
</feature>
<reference evidence="3" key="1">
    <citation type="submission" date="2023-07" db="EMBL/GenBank/DDBJ databases">
        <title>Genomic Encyclopedia of Type Strains, Phase IV (KMG-IV): sequencing the most valuable type-strain genomes for metagenomic binning, comparative biology and taxonomic classification.</title>
        <authorList>
            <person name="Goeker M."/>
        </authorList>
    </citation>
    <scope>NUCLEOTIDE SEQUENCE</scope>
    <source>
        <strain evidence="3">DSM 23947</strain>
    </source>
</reference>
<evidence type="ECO:0000256" key="2">
    <source>
        <dbReference type="SAM" id="SignalP"/>
    </source>
</evidence>
<dbReference type="AlphaFoldDB" id="A0AAJ1T2I7"/>
<evidence type="ECO:0000256" key="1">
    <source>
        <dbReference type="SAM" id="Phobius"/>
    </source>
</evidence>
<dbReference type="NCBIfam" id="TIGR02878">
    <property type="entry name" value="spore_ypjB"/>
    <property type="match status" value="1"/>
</dbReference>
<accession>A0AAJ1T2I7</accession>